<dbReference type="InterPro" id="IPR002401">
    <property type="entry name" value="Cyt_P450_E_grp-I"/>
</dbReference>
<keyword evidence="9" id="KW-1133">Transmembrane helix</keyword>
<dbReference type="GO" id="GO:0005506">
    <property type="term" value="F:iron ion binding"/>
    <property type="evidence" value="ECO:0007669"/>
    <property type="project" value="InterPro"/>
</dbReference>
<evidence type="ECO:0000256" key="9">
    <source>
        <dbReference type="SAM" id="Phobius"/>
    </source>
</evidence>
<dbReference type="Pfam" id="PF00067">
    <property type="entry name" value="p450"/>
    <property type="match status" value="1"/>
</dbReference>
<evidence type="ECO:0008006" key="12">
    <source>
        <dbReference type="Google" id="ProtNLM"/>
    </source>
</evidence>
<keyword evidence="3 7" id="KW-0479">Metal-binding</keyword>
<keyword evidence="6 8" id="KW-0503">Monooxygenase</keyword>
<dbReference type="GO" id="GO:0004497">
    <property type="term" value="F:monooxygenase activity"/>
    <property type="evidence" value="ECO:0007669"/>
    <property type="project" value="UniProtKB-KW"/>
</dbReference>
<dbReference type="Proteomes" id="UP000309340">
    <property type="component" value="Unassembled WGS sequence"/>
</dbReference>
<dbReference type="STRING" id="329884.A0A4U0Y2K2"/>
<gene>
    <name evidence="10" type="ORF">B0A55_00297</name>
</gene>
<dbReference type="PRINTS" id="PR00385">
    <property type="entry name" value="P450"/>
</dbReference>
<evidence type="ECO:0000256" key="3">
    <source>
        <dbReference type="ARBA" id="ARBA00022723"/>
    </source>
</evidence>
<name>A0A4U0Y2K2_9PEZI</name>
<feature type="transmembrane region" description="Helical" evidence="9">
    <location>
        <begin position="9"/>
        <end position="28"/>
    </location>
</feature>
<keyword evidence="7 8" id="KW-0349">Heme</keyword>
<dbReference type="EMBL" id="NAJQ01000004">
    <property type="protein sequence ID" value="TKA83677.1"/>
    <property type="molecule type" value="Genomic_DNA"/>
</dbReference>
<evidence type="ECO:0000256" key="4">
    <source>
        <dbReference type="ARBA" id="ARBA00023002"/>
    </source>
</evidence>
<dbReference type="OrthoDB" id="1470350at2759"/>
<sequence length="540" mass="62075">MLLGLFDRLWTPTALYFILALPIYSLQYVTNSTIAYAGLVAWTAYYIQTIVTAVNYERKIDALGGRAPSRRTWTPYNLGMLFDAIYYFSRHRNHEWWWTLFHKYGNKSLPYTIESVIMGGRMIFTSDEENIKAILATQFADYGKGPQFRIEWKDFLGLSIFTTDGDRWHQSRQLLRPQFIKDRVSDLHTFEKHTQVLIRLLAGNQNGDTVRADDLFYRFTLDAATDFLLGKSVDSLENGQTEFAQAFADVQNTQSYIARLGPVRGLVPKKKFYAGLKVINRFVGSYIDRALQLPPDELEKITKSDEGYTFLHALASYTRDREVLRDQLVAVLLAGRDTTAVTLSWLFYELSRAPQVVQKLRQEIFTYVGPEQQPTYDNLKSMRYLQHTLNEILRLYPVVPYNVRVALQDTTLPHGGGPNGDEPIGILKDTPIGYSTLVLQRRSDIYPSQAAGFPDYLAFVPERWDTWTPKSWTYIPFNGGPRICIGQQFALTEMAYTVVRILQAFERVECRMDEFPMMKTDIVLQPAMGVDIAFFRGEKG</sequence>
<evidence type="ECO:0000256" key="8">
    <source>
        <dbReference type="RuleBase" id="RU000461"/>
    </source>
</evidence>
<dbReference type="PANTHER" id="PTHR24287">
    <property type="entry name" value="P450, PUTATIVE (EUROFUNG)-RELATED"/>
    <property type="match status" value="1"/>
</dbReference>
<comment type="cofactor">
    <cofactor evidence="1 7">
        <name>heme</name>
        <dbReference type="ChEBI" id="CHEBI:30413"/>
    </cofactor>
</comment>
<dbReference type="SUPFAM" id="SSF48264">
    <property type="entry name" value="Cytochrome P450"/>
    <property type="match status" value="1"/>
</dbReference>
<comment type="similarity">
    <text evidence="2 8">Belongs to the cytochrome P450 family.</text>
</comment>
<keyword evidence="9" id="KW-0812">Transmembrane</keyword>
<feature type="transmembrane region" description="Helical" evidence="9">
    <location>
        <begin position="34"/>
        <end position="56"/>
    </location>
</feature>
<keyword evidence="9" id="KW-0472">Membrane</keyword>
<evidence type="ECO:0000256" key="2">
    <source>
        <dbReference type="ARBA" id="ARBA00010617"/>
    </source>
</evidence>
<dbReference type="GO" id="GO:0016705">
    <property type="term" value="F:oxidoreductase activity, acting on paired donors, with incorporation or reduction of molecular oxygen"/>
    <property type="evidence" value="ECO:0007669"/>
    <property type="project" value="InterPro"/>
</dbReference>
<evidence type="ECO:0000256" key="7">
    <source>
        <dbReference type="PIRSR" id="PIRSR602401-1"/>
    </source>
</evidence>
<dbReference type="CDD" id="cd11063">
    <property type="entry name" value="CYP52"/>
    <property type="match status" value="1"/>
</dbReference>
<evidence type="ECO:0000313" key="11">
    <source>
        <dbReference type="Proteomes" id="UP000309340"/>
    </source>
</evidence>
<dbReference type="Gene3D" id="1.10.630.10">
    <property type="entry name" value="Cytochrome P450"/>
    <property type="match status" value="1"/>
</dbReference>
<dbReference type="PANTHER" id="PTHR24287:SF5">
    <property type="entry name" value="P450, PUTATIVE (EUROFUNG)-RELATED"/>
    <property type="match status" value="1"/>
</dbReference>
<feature type="binding site" description="axial binding residue" evidence="7">
    <location>
        <position position="484"/>
    </location>
    <ligand>
        <name>heme</name>
        <dbReference type="ChEBI" id="CHEBI:30413"/>
    </ligand>
    <ligandPart>
        <name>Fe</name>
        <dbReference type="ChEBI" id="CHEBI:18248"/>
    </ligandPart>
</feature>
<keyword evidence="4 8" id="KW-0560">Oxidoreductase</keyword>
<keyword evidence="11" id="KW-1185">Reference proteome</keyword>
<keyword evidence="5 7" id="KW-0408">Iron</keyword>
<evidence type="ECO:0000313" key="10">
    <source>
        <dbReference type="EMBL" id="TKA83677.1"/>
    </source>
</evidence>
<comment type="caution">
    <text evidence="10">The sequence shown here is derived from an EMBL/GenBank/DDBJ whole genome shotgun (WGS) entry which is preliminary data.</text>
</comment>
<dbReference type="PROSITE" id="PS00086">
    <property type="entry name" value="CYTOCHROME_P450"/>
    <property type="match status" value="1"/>
</dbReference>
<evidence type="ECO:0000256" key="1">
    <source>
        <dbReference type="ARBA" id="ARBA00001971"/>
    </source>
</evidence>
<dbReference type="InterPro" id="IPR001128">
    <property type="entry name" value="Cyt_P450"/>
</dbReference>
<organism evidence="10 11">
    <name type="scientific">Friedmanniomyces simplex</name>
    <dbReference type="NCBI Taxonomy" id="329884"/>
    <lineage>
        <taxon>Eukaryota</taxon>
        <taxon>Fungi</taxon>
        <taxon>Dikarya</taxon>
        <taxon>Ascomycota</taxon>
        <taxon>Pezizomycotina</taxon>
        <taxon>Dothideomycetes</taxon>
        <taxon>Dothideomycetidae</taxon>
        <taxon>Mycosphaerellales</taxon>
        <taxon>Teratosphaeriaceae</taxon>
        <taxon>Friedmanniomyces</taxon>
    </lineage>
</organism>
<dbReference type="GO" id="GO:0020037">
    <property type="term" value="F:heme binding"/>
    <property type="evidence" value="ECO:0007669"/>
    <property type="project" value="InterPro"/>
</dbReference>
<evidence type="ECO:0000256" key="6">
    <source>
        <dbReference type="ARBA" id="ARBA00023033"/>
    </source>
</evidence>
<accession>A0A4U0Y2K2</accession>
<dbReference type="PRINTS" id="PR00463">
    <property type="entry name" value="EP450I"/>
</dbReference>
<dbReference type="AlphaFoldDB" id="A0A4U0Y2K2"/>
<proteinExistence type="inferred from homology"/>
<protein>
    <recommendedName>
        <fullName evidence="12">Cytochrome P450 52A13</fullName>
    </recommendedName>
</protein>
<evidence type="ECO:0000256" key="5">
    <source>
        <dbReference type="ARBA" id="ARBA00023004"/>
    </source>
</evidence>
<reference evidence="10 11" key="1">
    <citation type="submission" date="2017-03" db="EMBL/GenBank/DDBJ databases">
        <title>Genomes of endolithic fungi from Antarctica.</title>
        <authorList>
            <person name="Coleine C."/>
            <person name="Masonjones S."/>
            <person name="Stajich J.E."/>
        </authorList>
    </citation>
    <scope>NUCLEOTIDE SEQUENCE [LARGE SCALE GENOMIC DNA]</scope>
    <source>
        <strain evidence="10 11">CCFEE 5184</strain>
    </source>
</reference>
<dbReference type="InterPro" id="IPR017972">
    <property type="entry name" value="Cyt_P450_CS"/>
</dbReference>
<dbReference type="InterPro" id="IPR036396">
    <property type="entry name" value="Cyt_P450_sf"/>
</dbReference>
<dbReference type="InterPro" id="IPR047146">
    <property type="entry name" value="Cyt_P450_E_CYP52_fungi"/>
</dbReference>